<dbReference type="InterPro" id="IPR050735">
    <property type="entry name" value="Kininogen_Fetuin_HRG"/>
</dbReference>
<dbReference type="GO" id="GO:0031012">
    <property type="term" value="C:extracellular matrix"/>
    <property type="evidence" value="ECO:0007669"/>
    <property type="project" value="TreeGrafter"/>
</dbReference>
<dbReference type="GO" id="GO:0004869">
    <property type="term" value="F:cysteine-type endopeptidase inhibitor activity"/>
    <property type="evidence" value="ECO:0007669"/>
    <property type="project" value="InterPro"/>
</dbReference>
<keyword evidence="6" id="KW-0325">Glycoprotein</keyword>
<evidence type="ECO:0000256" key="6">
    <source>
        <dbReference type="ARBA" id="ARBA00023180"/>
    </source>
</evidence>
<dbReference type="GeneTree" id="ENSGT00950000182930"/>
<reference evidence="9" key="2">
    <citation type="submission" date="2025-08" db="UniProtKB">
        <authorList>
            <consortium name="Ensembl"/>
        </authorList>
    </citation>
    <scope>IDENTIFICATION</scope>
</reference>
<proteinExistence type="predicted"/>
<dbReference type="PROSITE" id="PS51529">
    <property type="entry name" value="CYSTATIN_FETUIN_A"/>
    <property type="match status" value="1"/>
</dbReference>
<evidence type="ECO:0000259" key="8">
    <source>
        <dbReference type="PROSITE" id="PS51529"/>
    </source>
</evidence>
<dbReference type="Proteomes" id="UP000314982">
    <property type="component" value="Unassembled WGS sequence"/>
</dbReference>
<evidence type="ECO:0000256" key="1">
    <source>
        <dbReference type="ARBA" id="ARBA00004613"/>
    </source>
</evidence>
<evidence type="ECO:0000256" key="5">
    <source>
        <dbReference type="ARBA" id="ARBA00023157"/>
    </source>
</evidence>
<comment type="subcellular location">
    <subcellularLocation>
        <location evidence="1">Secreted</location>
    </subcellularLocation>
</comment>
<dbReference type="PROSITE" id="PS01255">
    <property type="entry name" value="FETUIN_2"/>
    <property type="match status" value="1"/>
</dbReference>
<evidence type="ECO:0000256" key="4">
    <source>
        <dbReference type="ARBA" id="ARBA00022737"/>
    </source>
</evidence>
<dbReference type="InterPro" id="IPR000010">
    <property type="entry name" value="Cystatin_dom"/>
</dbReference>
<reference evidence="10" key="1">
    <citation type="submission" date="2018-06" db="EMBL/GenBank/DDBJ databases">
        <title>Genome assembly of Danube salmon.</title>
        <authorList>
            <person name="Macqueen D.J."/>
            <person name="Gundappa M.K."/>
        </authorList>
    </citation>
    <scope>NUCLEOTIDE SEQUENCE [LARGE SCALE GENOMIC DNA]</scope>
</reference>
<organism evidence="9 10">
    <name type="scientific">Hucho hucho</name>
    <name type="common">huchen</name>
    <dbReference type="NCBI Taxonomy" id="62062"/>
    <lineage>
        <taxon>Eukaryota</taxon>
        <taxon>Metazoa</taxon>
        <taxon>Chordata</taxon>
        <taxon>Craniata</taxon>
        <taxon>Vertebrata</taxon>
        <taxon>Euteleostomi</taxon>
        <taxon>Actinopterygii</taxon>
        <taxon>Neopterygii</taxon>
        <taxon>Teleostei</taxon>
        <taxon>Protacanthopterygii</taxon>
        <taxon>Salmoniformes</taxon>
        <taxon>Salmonidae</taxon>
        <taxon>Salmoninae</taxon>
        <taxon>Hucho</taxon>
    </lineage>
</organism>
<dbReference type="PANTHER" id="PTHR13814:SF6">
    <property type="entry name" value="ALPHA-2-HS-GLYCOPROTEIN"/>
    <property type="match status" value="1"/>
</dbReference>
<keyword evidence="5" id="KW-1015">Disulfide bond</keyword>
<dbReference type="InterPro" id="IPR046350">
    <property type="entry name" value="Cystatin_sf"/>
</dbReference>
<dbReference type="AlphaFoldDB" id="A0A4W5QLH7"/>
<feature type="domain" description="Cystatin fetuin-A-type" evidence="8">
    <location>
        <begin position="26"/>
        <end position="134"/>
    </location>
</feature>
<dbReference type="STRING" id="62062.ENSHHUP00000074780"/>
<evidence type="ECO:0000256" key="7">
    <source>
        <dbReference type="SAM" id="SignalP"/>
    </source>
</evidence>
<dbReference type="FunFam" id="3.10.450.10:FF:000002">
    <property type="entry name" value="Kininogen 1"/>
    <property type="match status" value="1"/>
</dbReference>
<dbReference type="InterPro" id="IPR025760">
    <property type="entry name" value="Cystatin_Fetuin_A"/>
</dbReference>
<keyword evidence="4" id="KW-0677">Repeat</keyword>
<evidence type="ECO:0000256" key="2">
    <source>
        <dbReference type="ARBA" id="ARBA00022525"/>
    </source>
</evidence>
<reference evidence="9" key="3">
    <citation type="submission" date="2025-09" db="UniProtKB">
        <authorList>
            <consortium name="Ensembl"/>
        </authorList>
    </citation>
    <scope>IDENTIFICATION</scope>
</reference>
<sequence length="376" mass="39488">MMSLLGIALVLGLLTGAWAQMLLHNVTRPPCDSPDVKAAALVAQDYLNSQHTHGYKYALNQIDDIKIITKPDGSEIYLMEVDLLETTCHVLDPTPVANCTVRPKVVTAVEGDCDVVLRKVGGVMSVTAFKCKTEESTEDLCVGCASLLPLNDTAGLAMVSASLVTFNSKTGKESLFAIMEVGRMSTQVVSGGARYLAEYVIVETNCTANDSDDNCVPLTHAMAKRGFCQVAGVSSLHSIQCDIFAASSMMPIVDTNGTVPVPAPVVHVGILPKVHGLRHHKLTALHDPDRSGLLSAESGESGESEESIVPVVPVVVVPVGTEAPPVVVVDPVVGTDAPVVSGVVKREAPEPVPDSPAIVSAPLAPVPVCPGKKKFF</sequence>
<dbReference type="GO" id="GO:0072562">
    <property type="term" value="C:blood microparticle"/>
    <property type="evidence" value="ECO:0007669"/>
    <property type="project" value="TreeGrafter"/>
</dbReference>
<feature type="chain" id="PRO_5021504837" evidence="7">
    <location>
        <begin position="20"/>
        <end position="376"/>
    </location>
</feature>
<accession>A0A4W5QLH7</accession>
<keyword evidence="2" id="KW-0964">Secreted</keyword>
<keyword evidence="3 7" id="KW-0732">Signal</keyword>
<dbReference type="Ensembl" id="ENSHHUT00000077229.1">
    <property type="protein sequence ID" value="ENSHHUP00000074780.1"/>
    <property type="gene ID" value="ENSHHUG00000043842.1"/>
</dbReference>
<dbReference type="Gene3D" id="3.10.450.10">
    <property type="match status" value="2"/>
</dbReference>
<evidence type="ECO:0000313" key="10">
    <source>
        <dbReference type="Proteomes" id="UP000314982"/>
    </source>
</evidence>
<dbReference type="Pfam" id="PF00031">
    <property type="entry name" value="Cystatin"/>
    <property type="match status" value="1"/>
</dbReference>
<name>A0A4W5QLH7_9TELE</name>
<dbReference type="InterPro" id="IPR001363">
    <property type="entry name" value="Prot_inh_fetuin_CS"/>
</dbReference>
<protein>
    <submittedName>
        <fullName evidence="9">Alpha-2-HS-glycoprotein 2</fullName>
    </submittedName>
</protein>
<evidence type="ECO:0000313" key="9">
    <source>
        <dbReference type="Ensembl" id="ENSHHUP00000074780.1"/>
    </source>
</evidence>
<dbReference type="SMART" id="SM00043">
    <property type="entry name" value="CY"/>
    <property type="match status" value="2"/>
</dbReference>
<dbReference type="FunFam" id="3.10.450.10:FF:000009">
    <property type="entry name" value="Alpha-2-HS-glycoprotein 2"/>
    <property type="match status" value="1"/>
</dbReference>
<dbReference type="PANTHER" id="PTHR13814">
    <property type="entry name" value="FETUIN"/>
    <property type="match status" value="1"/>
</dbReference>
<feature type="signal peptide" evidence="7">
    <location>
        <begin position="1"/>
        <end position="19"/>
    </location>
</feature>
<evidence type="ECO:0000256" key="3">
    <source>
        <dbReference type="ARBA" id="ARBA00022729"/>
    </source>
</evidence>
<dbReference type="SUPFAM" id="SSF54403">
    <property type="entry name" value="Cystatin/monellin"/>
    <property type="match status" value="2"/>
</dbReference>
<keyword evidence="10" id="KW-1185">Reference proteome</keyword>